<reference evidence="5" key="1">
    <citation type="journal article" date="2019" name="Int. J. Syst. Evol. Microbiol.">
        <title>The Global Catalogue of Microorganisms (GCM) 10K type strain sequencing project: providing services to taxonomists for standard genome sequencing and annotation.</title>
        <authorList>
            <consortium name="The Broad Institute Genomics Platform"/>
            <consortium name="The Broad Institute Genome Sequencing Center for Infectious Disease"/>
            <person name="Wu L."/>
            <person name="Ma J."/>
        </authorList>
    </citation>
    <scope>NUCLEOTIDE SEQUENCE [LARGE SCALE GENOMIC DNA]</scope>
    <source>
        <strain evidence="5">JCM 6833</strain>
    </source>
</reference>
<proteinExistence type="predicted"/>
<dbReference type="PANTHER" id="PTHR16305">
    <property type="entry name" value="TESTICULAR SOLUBLE ADENYLYL CYCLASE"/>
    <property type="match status" value="1"/>
</dbReference>
<dbReference type="SUPFAM" id="SSF46894">
    <property type="entry name" value="C-terminal effector domain of the bipartite response regulators"/>
    <property type="match status" value="1"/>
</dbReference>
<dbReference type="Proteomes" id="UP001501509">
    <property type="component" value="Unassembled WGS sequence"/>
</dbReference>
<evidence type="ECO:0000256" key="2">
    <source>
        <dbReference type="ARBA" id="ARBA00022840"/>
    </source>
</evidence>
<gene>
    <name evidence="4" type="ORF">GCM10010411_65150</name>
</gene>
<evidence type="ECO:0000313" key="5">
    <source>
        <dbReference type="Proteomes" id="UP001501509"/>
    </source>
</evidence>
<evidence type="ECO:0000313" key="4">
    <source>
        <dbReference type="EMBL" id="GAA2620287.1"/>
    </source>
</evidence>
<dbReference type="EMBL" id="BAAATD010000010">
    <property type="protein sequence ID" value="GAA2620287.1"/>
    <property type="molecule type" value="Genomic_DNA"/>
</dbReference>
<dbReference type="InterPro" id="IPR011990">
    <property type="entry name" value="TPR-like_helical_dom_sf"/>
</dbReference>
<dbReference type="Gene3D" id="1.25.40.10">
    <property type="entry name" value="Tetratricopeptide repeat domain"/>
    <property type="match status" value="1"/>
</dbReference>
<dbReference type="CDD" id="cd06170">
    <property type="entry name" value="LuxR_C_like"/>
    <property type="match status" value="1"/>
</dbReference>
<comment type="caution">
    <text evidence="4">The sequence shown here is derived from an EMBL/GenBank/DDBJ whole genome shotgun (WGS) entry which is preliminary data.</text>
</comment>
<keyword evidence="1" id="KW-0547">Nucleotide-binding</keyword>
<feature type="domain" description="HTH luxR-type" evidence="3">
    <location>
        <begin position="871"/>
        <end position="936"/>
    </location>
</feature>
<dbReference type="Gene3D" id="1.10.10.10">
    <property type="entry name" value="Winged helix-like DNA-binding domain superfamily/Winged helix DNA-binding domain"/>
    <property type="match status" value="1"/>
</dbReference>
<dbReference type="SMART" id="SM00421">
    <property type="entry name" value="HTH_LUXR"/>
    <property type="match status" value="1"/>
</dbReference>
<protein>
    <submittedName>
        <fullName evidence="4">LuxR family transcriptional regulator</fullName>
    </submittedName>
</protein>
<dbReference type="SUPFAM" id="SSF48452">
    <property type="entry name" value="TPR-like"/>
    <property type="match status" value="1"/>
</dbReference>
<dbReference type="SUPFAM" id="SSF52540">
    <property type="entry name" value="P-loop containing nucleoside triphosphate hydrolases"/>
    <property type="match status" value="1"/>
</dbReference>
<sequence length="937" mass="100082">MTARGDIPRVVRVLYGRTAEIAVIDRLLAGARQGTSGALCVHGEAGIGKSALLDHAARAASAAGMRVLRAVGTETEAELPFAGLHLLLNAYDGRLDDRLAELAAPQAAALRAALGGTLDGTPGDTCGGVAAKGEGRFLIGLATLTLLSDLAEDRPLVCLVDDAQWVDQASVQALVFAARRLRCEGVILVFALRDDPETVPIRGIPELPVAGLAERDAAALLADLSPELPARVRARVLAEAGGNPLALIELPRSAAGEGWSPVRPLPIGHRVRRAFVTQIERLPARTRSLLTVAAADDSGEAAVVLRAARMLAIPVGAIEPAERAGLVTVTGGVLRFRHPLVRSAAYQRAVQAERSAAHRALARAWDEDQDADRRAWQLAAAATGPDDEVADLLERTARRAAERSGHAAVVAAYERAAQLTTDPREVVRRGAAAALAATDAGQFDRAAELTERVARSAGEPADHALLAVVRGLVEFECGSPRESGRALISGARRVAEVQPGWSGKLLVIGVHNAWHGGDARSVADGVARLRELPLSPDDPIVPYIGAVEALNRLVSDDVPGAYPLLRSFAARARDLVPETDWLRQFTAQLLLIAGQDPALVHELAAAMVADWRGTGQIGHLTVGLHHLAYAQILLGRHKVAAVTAAEGLQLATDTGHSPIAAHFSSWLGWLAALEGDEERCRALANEGIRYGEDHQSPHSVLSGQWALALLDLGLGRHRAAFDRMSEHWRGWSFVAGRSVADLVDAAVRVDRADAARGPLAQAEEWTAGCEEEWAAAILLRCRAMLGPADSAEALFTEALSLHQKSDQPYEQARTWLAYGEWLRRRRRKHEARAPLRNALESFERLGARLWAERARLELRAAGERTAARRPKTEAAASLTPQELQVARLAATGATNRDIAAQLLISPRTVGRHLYNAFPKLGVSTRAELASLDLDAAL</sequence>
<name>A0ABP6CHN3_9ACTN</name>
<evidence type="ECO:0000259" key="3">
    <source>
        <dbReference type="PROSITE" id="PS50043"/>
    </source>
</evidence>
<evidence type="ECO:0000256" key="1">
    <source>
        <dbReference type="ARBA" id="ARBA00022741"/>
    </source>
</evidence>
<dbReference type="PRINTS" id="PR00038">
    <property type="entry name" value="HTHLUXR"/>
</dbReference>
<dbReference type="InterPro" id="IPR000792">
    <property type="entry name" value="Tscrpt_reg_LuxR_C"/>
</dbReference>
<dbReference type="PANTHER" id="PTHR16305:SF35">
    <property type="entry name" value="TRANSCRIPTIONAL ACTIVATOR DOMAIN"/>
    <property type="match status" value="1"/>
</dbReference>
<dbReference type="InterPro" id="IPR027417">
    <property type="entry name" value="P-loop_NTPase"/>
</dbReference>
<dbReference type="PROSITE" id="PS50043">
    <property type="entry name" value="HTH_LUXR_2"/>
    <property type="match status" value="1"/>
</dbReference>
<dbReference type="PROSITE" id="PS00622">
    <property type="entry name" value="HTH_LUXR_1"/>
    <property type="match status" value="1"/>
</dbReference>
<accession>A0ABP6CHN3</accession>
<dbReference type="Pfam" id="PF00196">
    <property type="entry name" value="GerE"/>
    <property type="match status" value="1"/>
</dbReference>
<keyword evidence="2" id="KW-0067">ATP-binding</keyword>
<dbReference type="Gene3D" id="3.40.50.300">
    <property type="entry name" value="P-loop containing nucleotide triphosphate hydrolases"/>
    <property type="match status" value="1"/>
</dbReference>
<dbReference type="InterPro" id="IPR041664">
    <property type="entry name" value="AAA_16"/>
</dbReference>
<dbReference type="Pfam" id="PF13191">
    <property type="entry name" value="AAA_16"/>
    <property type="match status" value="1"/>
</dbReference>
<organism evidence="4 5">
    <name type="scientific">Actinomadura fulvescens</name>
    <dbReference type="NCBI Taxonomy" id="46160"/>
    <lineage>
        <taxon>Bacteria</taxon>
        <taxon>Bacillati</taxon>
        <taxon>Actinomycetota</taxon>
        <taxon>Actinomycetes</taxon>
        <taxon>Streptosporangiales</taxon>
        <taxon>Thermomonosporaceae</taxon>
        <taxon>Actinomadura</taxon>
    </lineage>
</organism>
<dbReference type="InterPro" id="IPR036388">
    <property type="entry name" value="WH-like_DNA-bd_sf"/>
</dbReference>
<keyword evidence="5" id="KW-1185">Reference proteome</keyword>
<dbReference type="InterPro" id="IPR016032">
    <property type="entry name" value="Sig_transdc_resp-reg_C-effctor"/>
</dbReference>